<dbReference type="EC" id="1.3.1.-" evidence="12"/>
<keyword evidence="17" id="KW-1185">Reference proteome</keyword>
<evidence type="ECO:0000256" key="7">
    <source>
        <dbReference type="ARBA" id="ARBA00022857"/>
    </source>
</evidence>
<feature type="domain" description="DUS-like FMN-binding" evidence="15">
    <location>
        <begin position="14"/>
        <end position="300"/>
    </location>
</feature>
<dbReference type="InterPro" id="IPR013785">
    <property type="entry name" value="Aldolase_TIM"/>
</dbReference>
<dbReference type="Pfam" id="PF01207">
    <property type="entry name" value="Dus"/>
    <property type="match status" value="1"/>
</dbReference>
<dbReference type="PROSITE" id="PS01136">
    <property type="entry name" value="UPF0034"/>
    <property type="match status" value="1"/>
</dbReference>
<evidence type="ECO:0000256" key="4">
    <source>
        <dbReference type="ARBA" id="ARBA00022630"/>
    </source>
</evidence>
<gene>
    <name evidence="16" type="ORF">AL399_01760</name>
</gene>
<dbReference type="PANTHER" id="PTHR45846:SF1">
    <property type="entry name" value="TRNA-DIHYDROURIDINE(47) SYNTHASE [NAD(P)(+)]-LIKE"/>
    <property type="match status" value="1"/>
</dbReference>
<feature type="active site" description="Proton donor" evidence="13">
    <location>
        <position position="101"/>
    </location>
</feature>
<dbReference type="CDD" id="cd02801">
    <property type="entry name" value="DUS_like_FMN"/>
    <property type="match status" value="1"/>
</dbReference>
<dbReference type="PIRSF" id="PIRSF006621">
    <property type="entry name" value="Dus"/>
    <property type="match status" value="1"/>
</dbReference>
<keyword evidence="5 12" id="KW-0288">FMN</keyword>
<evidence type="ECO:0000256" key="3">
    <source>
        <dbReference type="ARBA" id="ARBA00022555"/>
    </source>
</evidence>
<reference evidence="16" key="1">
    <citation type="submission" date="2015-08" db="EMBL/GenBank/DDBJ databases">
        <title>Candidatus Bacteriodes Periocalifornicus.</title>
        <authorList>
            <person name="McLean J.S."/>
            <person name="Kelley S."/>
        </authorList>
    </citation>
    <scope>NUCLEOTIDE SEQUENCE [LARGE SCALE GENOMIC DNA]</scope>
    <source>
        <strain evidence="16">12B</strain>
    </source>
</reference>
<keyword evidence="6 12" id="KW-0819">tRNA processing</keyword>
<comment type="catalytic activity">
    <reaction evidence="10">
        <text>a 5,6-dihydrouridine in tRNA + NADP(+) = a uridine in tRNA + NADPH + H(+)</text>
        <dbReference type="Rhea" id="RHEA:23624"/>
        <dbReference type="Rhea" id="RHEA-COMP:13339"/>
        <dbReference type="Rhea" id="RHEA-COMP:13887"/>
        <dbReference type="ChEBI" id="CHEBI:15378"/>
        <dbReference type="ChEBI" id="CHEBI:57783"/>
        <dbReference type="ChEBI" id="CHEBI:58349"/>
        <dbReference type="ChEBI" id="CHEBI:65315"/>
        <dbReference type="ChEBI" id="CHEBI:74443"/>
    </reaction>
</comment>
<dbReference type="NCBIfam" id="TIGR00737">
    <property type="entry name" value="nifR3_yhdG"/>
    <property type="match status" value="1"/>
</dbReference>
<dbReference type="GO" id="GO:0000049">
    <property type="term" value="F:tRNA binding"/>
    <property type="evidence" value="ECO:0007669"/>
    <property type="project" value="UniProtKB-KW"/>
</dbReference>
<evidence type="ECO:0000313" key="17">
    <source>
        <dbReference type="Proteomes" id="UP000054172"/>
    </source>
</evidence>
<dbReference type="InterPro" id="IPR001269">
    <property type="entry name" value="DUS_fam"/>
</dbReference>
<evidence type="ECO:0000256" key="5">
    <source>
        <dbReference type="ARBA" id="ARBA00022643"/>
    </source>
</evidence>
<dbReference type="PATRIC" id="fig|1702214.3.peg.2130"/>
<keyword evidence="9 12" id="KW-0560">Oxidoreductase</keyword>
<dbReference type="InterPro" id="IPR035587">
    <property type="entry name" value="DUS-like_FMN-bd"/>
</dbReference>
<evidence type="ECO:0000256" key="13">
    <source>
        <dbReference type="PIRSR" id="PIRSR006621-1"/>
    </source>
</evidence>
<evidence type="ECO:0000256" key="1">
    <source>
        <dbReference type="ARBA" id="ARBA00001917"/>
    </source>
</evidence>
<dbReference type="InterPro" id="IPR018517">
    <property type="entry name" value="tRNA_hU_synthase_CS"/>
</dbReference>
<comment type="caution">
    <text evidence="16">The sequence shown here is derived from an EMBL/GenBank/DDBJ whole genome shotgun (WGS) entry which is preliminary data.</text>
</comment>
<dbReference type="InterPro" id="IPR004652">
    <property type="entry name" value="DusB-like"/>
</dbReference>
<evidence type="ECO:0000256" key="10">
    <source>
        <dbReference type="ARBA" id="ARBA00048205"/>
    </source>
</evidence>
<feature type="binding site" evidence="14">
    <location>
        <position position="140"/>
    </location>
    <ligand>
        <name>FMN</name>
        <dbReference type="ChEBI" id="CHEBI:58210"/>
    </ligand>
</feature>
<keyword evidence="14" id="KW-0547">Nucleotide-binding</keyword>
<sequence length="340" mass="38075">MQVGDVMLGERPLLLAPMEDVTDQSFRLLCREYGASMVYTEFVNADGLVRGARKLSEKMEVLEAERPVGIQLYGQHLESMVHAVRLACELSPEVVDLNFGCPVKKIAGRGAGAGMLRDLPALVAMAREAVKVSNRPVTVKTRLGWDADSIVIEELALQLQDVGVAALTVHARTRAQLYSGKADWSWLYRLKNNPRLTIPIVGNGDIATPQAAKQAFEEYHVDGVMVGRATYGKPWLFREMRHYIDTGELLQPAGIAERVEVAKRHLELSVAVKGERRGIFELRRHLGCYFKGLPDFRALRLRLLTEESPLAVRELIEQVGERYADWQPLDVKNYGPWGTE</sequence>
<comment type="cofactor">
    <cofactor evidence="1 12 14">
        <name>FMN</name>
        <dbReference type="ChEBI" id="CHEBI:58210"/>
    </cofactor>
</comment>
<accession>A0A0Q4B8M3</accession>
<proteinExistence type="inferred from homology"/>
<dbReference type="SUPFAM" id="SSF51395">
    <property type="entry name" value="FMN-linked oxidoreductases"/>
    <property type="match status" value="1"/>
</dbReference>
<evidence type="ECO:0000256" key="6">
    <source>
        <dbReference type="ARBA" id="ARBA00022694"/>
    </source>
</evidence>
<evidence type="ECO:0000256" key="9">
    <source>
        <dbReference type="ARBA" id="ARBA00023002"/>
    </source>
</evidence>
<feature type="binding site" evidence="14">
    <location>
        <begin position="227"/>
        <end position="228"/>
    </location>
    <ligand>
        <name>FMN</name>
        <dbReference type="ChEBI" id="CHEBI:58210"/>
    </ligand>
</feature>
<keyword evidence="3" id="KW-0820">tRNA-binding</keyword>
<dbReference type="InterPro" id="IPR024036">
    <property type="entry name" value="tRNA-dHydroUridine_Synthase_C"/>
</dbReference>
<keyword evidence="8" id="KW-0694">RNA-binding</keyword>
<dbReference type="Proteomes" id="UP000054172">
    <property type="component" value="Unassembled WGS sequence"/>
</dbReference>
<organism evidence="16 17">
    <name type="scientific">Candidatus [Bacteroides] periocalifornicus</name>
    <dbReference type="NCBI Taxonomy" id="1702214"/>
    <lineage>
        <taxon>Bacteria</taxon>
        <taxon>Pseudomonadati</taxon>
        <taxon>Bacteroidota</taxon>
    </lineage>
</organism>
<dbReference type="AlphaFoldDB" id="A0A0Q4B8M3"/>
<dbReference type="GO" id="GO:0017150">
    <property type="term" value="F:tRNA dihydrouridine synthase activity"/>
    <property type="evidence" value="ECO:0007669"/>
    <property type="project" value="InterPro"/>
</dbReference>
<dbReference type="GO" id="GO:0050660">
    <property type="term" value="F:flavin adenine dinucleotide binding"/>
    <property type="evidence" value="ECO:0007669"/>
    <property type="project" value="InterPro"/>
</dbReference>
<comment type="similarity">
    <text evidence="12">Belongs to the dus family.</text>
</comment>
<evidence type="ECO:0000256" key="11">
    <source>
        <dbReference type="ARBA" id="ARBA00048802"/>
    </source>
</evidence>
<comment type="function">
    <text evidence="2 12">Catalyzes the synthesis of 5,6-dihydrouridine (D), a modified base found in the D-loop of most tRNAs, via the reduction of the C5-C6 double bond in target uridines.</text>
</comment>
<dbReference type="EMBL" id="LIIK01000005">
    <property type="protein sequence ID" value="KQM09424.1"/>
    <property type="molecule type" value="Genomic_DNA"/>
</dbReference>
<dbReference type="STRING" id="1702214.AL399_01760"/>
<evidence type="ECO:0000256" key="14">
    <source>
        <dbReference type="PIRSR" id="PIRSR006621-2"/>
    </source>
</evidence>
<feature type="binding site" evidence="14">
    <location>
        <position position="71"/>
    </location>
    <ligand>
        <name>FMN</name>
        <dbReference type="ChEBI" id="CHEBI:58210"/>
    </ligand>
</feature>
<evidence type="ECO:0000259" key="15">
    <source>
        <dbReference type="Pfam" id="PF01207"/>
    </source>
</evidence>
<evidence type="ECO:0000256" key="8">
    <source>
        <dbReference type="ARBA" id="ARBA00022884"/>
    </source>
</evidence>
<keyword evidence="7" id="KW-0521">NADP</keyword>
<dbReference type="PANTHER" id="PTHR45846">
    <property type="entry name" value="TRNA-DIHYDROURIDINE(47) SYNTHASE [NAD(P)(+)]-LIKE"/>
    <property type="match status" value="1"/>
</dbReference>
<evidence type="ECO:0000256" key="12">
    <source>
        <dbReference type="PIRNR" id="PIRNR006621"/>
    </source>
</evidence>
<feature type="binding site" evidence="14">
    <location>
        <position position="170"/>
    </location>
    <ligand>
        <name>FMN</name>
        <dbReference type="ChEBI" id="CHEBI:58210"/>
    </ligand>
</feature>
<evidence type="ECO:0000256" key="2">
    <source>
        <dbReference type="ARBA" id="ARBA00002790"/>
    </source>
</evidence>
<dbReference type="Gene3D" id="3.20.20.70">
    <property type="entry name" value="Aldolase class I"/>
    <property type="match status" value="1"/>
</dbReference>
<keyword evidence="4 12" id="KW-0285">Flavoprotein</keyword>
<comment type="catalytic activity">
    <reaction evidence="11">
        <text>a 5,6-dihydrouridine in tRNA + NAD(+) = a uridine in tRNA + NADH + H(+)</text>
        <dbReference type="Rhea" id="RHEA:54452"/>
        <dbReference type="Rhea" id="RHEA-COMP:13339"/>
        <dbReference type="Rhea" id="RHEA-COMP:13887"/>
        <dbReference type="ChEBI" id="CHEBI:15378"/>
        <dbReference type="ChEBI" id="CHEBI:57540"/>
        <dbReference type="ChEBI" id="CHEBI:57945"/>
        <dbReference type="ChEBI" id="CHEBI:65315"/>
        <dbReference type="ChEBI" id="CHEBI:74443"/>
    </reaction>
</comment>
<protein>
    <recommendedName>
        <fullName evidence="12">tRNA-dihydrouridine synthase</fullName>
        <ecNumber evidence="12">1.3.1.-</ecNumber>
    </recommendedName>
</protein>
<evidence type="ECO:0000313" key="16">
    <source>
        <dbReference type="EMBL" id="KQM09424.1"/>
    </source>
</evidence>
<name>A0A0Q4B8M3_9BACT</name>
<dbReference type="Gene3D" id="1.10.1200.80">
    <property type="entry name" value="Putative flavin oxidoreducatase, domain 2"/>
    <property type="match status" value="1"/>
</dbReference>